<reference evidence="2 3" key="1">
    <citation type="submission" date="2023-07" db="EMBL/GenBank/DDBJ databases">
        <title>Genomic Encyclopedia of Type Strains, Phase IV (KMG-IV): sequencing the most valuable type-strain genomes for metagenomic binning, comparative biology and taxonomic classification.</title>
        <authorList>
            <person name="Goeker M."/>
        </authorList>
    </citation>
    <scope>NUCLEOTIDE SEQUENCE [LARGE SCALE GENOMIC DNA]</scope>
    <source>
        <strain evidence="2 3">DSM 17723</strain>
    </source>
</reference>
<accession>A0ABT9YV13</accession>
<dbReference type="InterPro" id="IPR025671">
    <property type="entry name" value="HXXEE"/>
</dbReference>
<comment type="caution">
    <text evidence="2">The sequence shown here is derived from an EMBL/GenBank/DDBJ whole genome shotgun (WGS) entry which is preliminary data.</text>
</comment>
<organism evidence="2 3">
    <name type="scientific">Metabacillus niabensis</name>
    <dbReference type="NCBI Taxonomy" id="324854"/>
    <lineage>
        <taxon>Bacteria</taxon>
        <taxon>Bacillati</taxon>
        <taxon>Bacillota</taxon>
        <taxon>Bacilli</taxon>
        <taxon>Bacillales</taxon>
        <taxon>Bacillaceae</taxon>
        <taxon>Metabacillus</taxon>
    </lineage>
</organism>
<feature type="transmembrane region" description="Helical" evidence="1">
    <location>
        <begin position="47"/>
        <end position="67"/>
    </location>
</feature>
<evidence type="ECO:0000313" key="3">
    <source>
        <dbReference type="Proteomes" id="UP001232245"/>
    </source>
</evidence>
<keyword evidence="3" id="KW-1185">Reference proteome</keyword>
<keyword evidence="1" id="KW-0812">Transmembrane</keyword>
<evidence type="ECO:0000256" key="1">
    <source>
        <dbReference type="SAM" id="Phobius"/>
    </source>
</evidence>
<keyword evidence="1" id="KW-1133">Transmembrane helix</keyword>
<sequence>MNSKLKVLIFLFPFLYLLHDLEEIMTIESFIEAKSTLIPFRITTGEFALAFTLLWIVASKGCIKAFAGKPFLKMKPATYLSFLVPGILLANGIGHLVQLIVFKGYVPGIITTLMIIFPYALFALKFLFSERLLTLKRFLCYFSLGFVLQAPFALMAHIVSHFILTFF</sequence>
<keyword evidence="1" id="KW-0472">Membrane</keyword>
<dbReference type="RefSeq" id="WP_174880817.1">
    <property type="nucleotide sequence ID" value="NZ_CADEPK010000256.1"/>
</dbReference>
<name>A0ABT9YV13_9BACI</name>
<proteinExistence type="predicted"/>
<dbReference type="Pfam" id="PF13787">
    <property type="entry name" value="HXXEE"/>
    <property type="match status" value="1"/>
</dbReference>
<dbReference type="Proteomes" id="UP001232245">
    <property type="component" value="Unassembled WGS sequence"/>
</dbReference>
<dbReference type="EMBL" id="JAUSTZ010000001">
    <property type="protein sequence ID" value="MDQ0223831.1"/>
    <property type="molecule type" value="Genomic_DNA"/>
</dbReference>
<evidence type="ECO:0008006" key="4">
    <source>
        <dbReference type="Google" id="ProtNLM"/>
    </source>
</evidence>
<feature type="transmembrane region" description="Helical" evidence="1">
    <location>
        <begin position="79"/>
        <end position="102"/>
    </location>
</feature>
<feature type="transmembrane region" description="Helical" evidence="1">
    <location>
        <begin position="108"/>
        <end position="128"/>
    </location>
</feature>
<evidence type="ECO:0000313" key="2">
    <source>
        <dbReference type="EMBL" id="MDQ0223831.1"/>
    </source>
</evidence>
<feature type="transmembrane region" description="Helical" evidence="1">
    <location>
        <begin position="140"/>
        <end position="164"/>
    </location>
</feature>
<gene>
    <name evidence="2" type="ORF">J2S02_000153</name>
</gene>
<protein>
    <recommendedName>
        <fullName evidence="4">HXXEE domain-containing protein</fullName>
    </recommendedName>
</protein>